<dbReference type="GO" id="GO:0016042">
    <property type="term" value="P:lipid catabolic process"/>
    <property type="evidence" value="ECO:0007669"/>
    <property type="project" value="TreeGrafter"/>
</dbReference>
<sequence length="206" mass="23083">LMKDELLKEGPYNVIIVDWSDWNGFPYAQAVSNARVVGAHVGKLIRLLMENKGARAQSFHLIGHSLGGQVSGWAGERIPNLGRITGLGIDEPIGDLDFYPNGGKKQPGCFYQYDFNFTYGFVDPIEDYIANPCDHSRANYLFVDSINRCTFLAVQCESYDSFTSGKCEEKGPLRSIMGLRAQKIPELSGSRRFYLNTDDESPYCME</sequence>
<accession>A0A8X6YCW5</accession>
<dbReference type="Pfam" id="PF00151">
    <property type="entry name" value="Lipase"/>
    <property type="match status" value="1"/>
</dbReference>
<gene>
    <name evidence="6" type="primary">LIPC</name>
    <name evidence="6" type="ORF">TNIN_313051</name>
</gene>
<dbReference type="PRINTS" id="PR00821">
    <property type="entry name" value="TAGLIPASE"/>
</dbReference>
<dbReference type="AlphaFoldDB" id="A0A8X6YCW5"/>
<feature type="non-terminal residue" evidence="6">
    <location>
        <position position="1"/>
    </location>
</feature>
<evidence type="ECO:0000256" key="2">
    <source>
        <dbReference type="ARBA" id="ARBA00010701"/>
    </source>
</evidence>
<keyword evidence="3" id="KW-0964">Secreted</keyword>
<evidence type="ECO:0000256" key="3">
    <source>
        <dbReference type="ARBA" id="ARBA00022525"/>
    </source>
</evidence>
<dbReference type="EMBL" id="BMAV01018326">
    <property type="protein sequence ID" value="GFY70556.1"/>
    <property type="molecule type" value="Genomic_DNA"/>
</dbReference>
<dbReference type="InterPro" id="IPR013818">
    <property type="entry name" value="Lipase"/>
</dbReference>
<dbReference type="OrthoDB" id="6421185at2759"/>
<feature type="domain" description="Lipase" evidence="5">
    <location>
        <begin position="86"/>
        <end position="203"/>
    </location>
</feature>
<dbReference type="InterPro" id="IPR000734">
    <property type="entry name" value="TAG_lipase"/>
</dbReference>
<dbReference type="Gene3D" id="3.40.50.1820">
    <property type="entry name" value="alpha/beta hydrolase"/>
    <property type="match status" value="2"/>
</dbReference>
<keyword evidence="7" id="KW-1185">Reference proteome</keyword>
<dbReference type="GO" id="GO:0016298">
    <property type="term" value="F:lipase activity"/>
    <property type="evidence" value="ECO:0007669"/>
    <property type="project" value="InterPro"/>
</dbReference>
<evidence type="ECO:0000256" key="1">
    <source>
        <dbReference type="ARBA" id="ARBA00004613"/>
    </source>
</evidence>
<proteinExistence type="inferred from homology"/>
<dbReference type="InterPro" id="IPR029058">
    <property type="entry name" value="AB_hydrolase_fold"/>
</dbReference>
<dbReference type="Proteomes" id="UP000886998">
    <property type="component" value="Unassembled WGS sequence"/>
</dbReference>
<name>A0A8X6YCW5_9ARAC</name>
<evidence type="ECO:0000313" key="7">
    <source>
        <dbReference type="Proteomes" id="UP000886998"/>
    </source>
</evidence>
<protein>
    <submittedName>
        <fullName evidence="6">Hepatic triacylglycerol lipase</fullName>
    </submittedName>
</protein>
<comment type="similarity">
    <text evidence="2 4">Belongs to the AB hydrolase superfamily. Lipase family.</text>
</comment>
<dbReference type="GO" id="GO:0005615">
    <property type="term" value="C:extracellular space"/>
    <property type="evidence" value="ECO:0007669"/>
    <property type="project" value="TreeGrafter"/>
</dbReference>
<dbReference type="PANTHER" id="PTHR11610">
    <property type="entry name" value="LIPASE"/>
    <property type="match status" value="1"/>
</dbReference>
<evidence type="ECO:0000313" key="6">
    <source>
        <dbReference type="EMBL" id="GFY70556.1"/>
    </source>
</evidence>
<dbReference type="SUPFAM" id="SSF53474">
    <property type="entry name" value="alpha/beta-Hydrolases"/>
    <property type="match status" value="1"/>
</dbReference>
<reference evidence="6" key="1">
    <citation type="submission" date="2020-08" db="EMBL/GenBank/DDBJ databases">
        <title>Multicomponent nature underlies the extraordinary mechanical properties of spider dragline silk.</title>
        <authorList>
            <person name="Kono N."/>
            <person name="Nakamura H."/>
            <person name="Mori M."/>
            <person name="Yoshida Y."/>
            <person name="Ohtoshi R."/>
            <person name="Malay A.D."/>
            <person name="Moran D.A.P."/>
            <person name="Tomita M."/>
            <person name="Numata K."/>
            <person name="Arakawa K."/>
        </authorList>
    </citation>
    <scope>NUCLEOTIDE SEQUENCE</scope>
</reference>
<evidence type="ECO:0000256" key="4">
    <source>
        <dbReference type="RuleBase" id="RU004262"/>
    </source>
</evidence>
<comment type="subcellular location">
    <subcellularLocation>
        <location evidence="1">Secreted</location>
    </subcellularLocation>
</comment>
<evidence type="ECO:0000259" key="5">
    <source>
        <dbReference type="Pfam" id="PF00151"/>
    </source>
</evidence>
<organism evidence="6 7">
    <name type="scientific">Trichonephila inaurata madagascariensis</name>
    <dbReference type="NCBI Taxonomy" id="2747483"/>
    <lineage>
        <taxon>Eukaryota</taxon>
        <taxon>Metazoa</taxon>
        <taxon>Ecdysozoa</taxon>
        <taxon>Arthropoda</taxon>
        <taxon>Chelicerata</taxon>
        <taxon>Arachnida</taxon>
        <taxon>Araneae</taxon>
        <taxon>Araneomorphae</taxon>
        <taxon>Entelegynae</taxon>
        <taxon>Araneoidea</taxon>
        <taxon>Nephilidae</taxon>
        <taxon>Trichonephila</taxon>
        <taxon>Trichonephila inaurata</taxon>
    </lineage>
</organism>
<comment type="caution">
    <text evidence="6">The sequence shown here is derived from an EMBL/GenBank/DDBJ whole genome shotgun (WGS) entry which is preliminary data.</text>
</comment>